<reference evidence="3 4" key="1">
    <citation type="journal article" date="2014" name="Int. J. Syst. Evol. Microbiol.">
        <title>Listeria floridensis sp. nov., Listeria aquatica sp. nov., Listeria cornellensis sp. nov., Listeria riparia sp. nov. and Listeria grandensis sp. nov., from agricultural and natural environments.</title>
        <authorList>
            <person name="den Bakker H.C."/>
            <person name="Warchocki S."/>
            <person name="Wright E.M."/>
            <person name="Allred A.F."/>
            <person name="Ahlstrom C."/>
            <person name="Manuel C.S."/>
            <person name="Stasiewicz M.J."/>
            <person name="Burrell A."/>
            <person name="Roof S."/>
            <person name="Strawn L."/>
            <person name="Fortes E.D."/>
            <person name="Nightingale K.K."/>
            <person name="Kephart D."/>
            <person name="Wiedmann M."/>
        </authorList>
    </citation>
    <scope>NUCLEOTIDE SEQUENCE [LARGE SCALE GENOMIC DNA]</scope>
    <source>
        <strain evidence="3 4">FSL S10-1187</strain>
    </source>
</reference>
<dbReference type="PANTHER" id="PTHR40068">
    <property type="entry name" value="TRANSCRIPTION REPRESSOR NIAR-RELATED"/>
    <property type="match status" value="1"/>
</dbReference>
<dbReference type="Gene3D" id="1.10.10.10">
    <property type="entry name" value="Winged helix-like DNA-binding domain superfamily/Winged helix DNA-binding domain"/>
    <property type="match status" value="1"/>
</dbReference>
<dbReference type="Proteomes" id="UP000019249">
    <property type="component" value="Unassembled WGS sequence"/>
</dbReference>
<evidence type="ECO:0008006" key="5">
    <source>
        <dbReference type="Google" id="ProtNLM"/>
    </source>
</evidence>
<dbReference type="SUPFAM" id="SSF46785">
    <property type="entry name" value="Winged helix' DNA-binding domain"/>
    <property type="match status" value="1"/>
</dbReference>
<dbReference type="InterPro" id="IPR036390">
    <property type="entry name" value="WH_DNA-bd_sf"/>
</dbReference>
<dbReference type="EMBL" id="AODF01000014">
    <property type="protein sequence ID" value="EUJ32088.1"/>
    <property type="molecule type" value="Genomic_DNA"/>
</dbReference>
<dbReference type="InterPro" id="IPR035922">
    <property type="entry name" value="3H_dom_sf"/>
</dbReference>
<gene>
    <name evidence="3" type="ORF">MFLO_07882</name>
</gene>
<protein>
    <recommendedName>
        <fullName evidence="5">Transcription repressor NadR</fullName>
    </recommendedName>
</protein>
<dbReference type="Gene3D" id="3.30.1340.20">
    <property type="entry name" value="3H domain"/>
    <property type="match status" value="1"/>
</dbReference>
<evidence type="ECO:0000259" key="1">
    <source>
        <dbReference type="Pfam" id="PF02829"/>
    </source>
</evidence>
<dbReference type="Pfam" id="PF02829">
    <property type="entry name" value="3H"/>
    <property type="match status" value="1"/>
</dbReference>
<dbReference type="InterPro" id="IPR026043">
    <property type="entry name" value="NadR"/>
</dbReference>
<keyword evidence="4" id="KW-1185">Reference proteome</keyword>
<proteinExistence type="predicted"/>
<feature type="domain" description="Helix-turn-helix type 11" evidence="2">
    <location>
        <begin position="9"/>
        <end position="61"/>
    </location>
</feature>
<dbReference type="InterPro" id="IPR013196">
    <property type="entry name" value="HTH_11"/>
</dbReference>
<dbReference type="PANTHER" id="PTHR40068:SF1">
    <property type="entry name" value="TRANSCRIPTION REPRESSOR NIAR-RELATED"/>
    <property type="match status" value="1"/>
</dbReference>
<organism evidence="3 4">
    <name type="scientific">Listeria floridensis FSL S10-1187</name>
    <dbReference type="NCBI Taxonomy" id="1265817"/>
    <lineage>
        <taxon>Bacteria</taxon>
        <taxon>Bacillati</taxon>
        <taxon>Bacillota</taxon>
        <taxon>Bacilli</taxon>
        <taxon>Bacillales</taxon>
        <taxon>Listeriaceae</taxon>
        <taxon>Listeria</taxon>
    </lineage>
</organism>
<accession>A0ABP3AYF6</accession>
<evidence type="ECO:0000313" key="4">
    <source>
        <dbReference type="Proteomes" id="UP000019249"/>
    </source>
</evidence>
<comment type="caution">
    <text evidence="3">The sequence shown here is derived from an EMBL/GenBank/DDBJ whole genome shotgun (WGS) entry which is preliminary data.</text>
</comment>
<dbReference type="Pfam" id="PF08279">
    <property type="entry name" value="HTH_11"/>
    <property type="match status" value="1"/>
</dbReference>
<feature type="domain" description="3H" evidence="1">
    <location>
        <begin position="75"/>
        <end position="171"/>
    </location>
</feature>
<sequence>MKKMLGEDRREAILSWLENSSEPISGAELAKRTKVSRQVIVQDISLLRAMNETIISTPQGYLMVKEGSKRPRRVIACKHTKEQAELELITLVDFGVSVIDVIVEHPIYGELTGSLHLNSRFDVEKFVQKLKTTDARMLSGLTNGLHLHTIEADTTEQLTKAAEALEKLGILVS</sequence>
<dbReference type="PIRSF" id="PIRSF037847">
    <property type="entry name" value="NiaR"/>
    <property type="match status" value="1"/>
</dbReference>
<dbReference type="InterPro" id="IPR036388">
    <property type="entry name" value="WH-like_DNA-bd_sf"/>
</dbReference>
<name>A0ABP3AYF6_9LIST</name>
<dbReference type="SUPFAM" id="SSF75500">
    <property type="entry name" value="Putative transcriptional regulator TM1602, C-terminal domain"/>
    <property type="match status" value="1"/>
</dbReference>
<evidence type="ECO:0000313" key="3">
    <source>
        <dbReference type="EMBL" id="EUJ32088.1"/>
    </source>
</evidence>
<dbReference type="InterPro" id="IPR004173">
    <property type="entry name" value="3H_domain"/>
</dbReference>
<evidence type="ECO:0000259" key="2">
    <source>
        <dbReference type="Pfam" id="PF08279"/>
    </source>
</evidence>